<evidence type="ECO:0000313" key="2">
    <source>
        <dbReference type="Proteomes" id="UP000238523"/>
    </source>
</evidence>
<proteinExistence type="predicted"/>
<dbReference type="Proteomes" id="UP000238523">
    <property type="component" value="Plasmid pRLN1"/>
</dbReference>
<gene>
    <name evidence="1" type="ORF">CUJ84_pRLN1000537</name>
</gene>
<reference evidence="1 2" key="1">
    <citation type="submission" date="2017-11" db="EMBL/GenBank/DDBJ databases">
        <title>Complete genome of Rhizobium leguminosarum Norway, an ineffective micro-symbiont.</title>
        <authorList>
            <person name="Hoffrichter A."/>
            <person name="Liang J."/>
            <person name="Brachmann A."/>
            <person name="Marin M."/>
        </authorList>
    </citation>
    <scope>NUCLEOTIDE SEQUENCE [LARGE SCALE GENOMIC DNA]</scope>
    <source>
        <strain evidence="1 2">Norway</strain>
        <plasmid evidence="2">Plasmid prln1</plasmid>
    </source>
</reference>
<protein>
    <submittedName>
        <fullName evidence="1">Uncharacterized protein</fullName>
    </submittedName>
</protein>
<sequence length="58" mass="6428">MDKATSTDATKADYACGRGCDTGQALINANFHVDIGILRQKQRGLPGERTTEAWWYPQ</sequence>
<dbReference type="EMBL" id="CP025013">
    <property type="protein sequence ID" value="AUW45998.1"/>
    <property type="molecule type" value="Genomic_DNA"/>
</dbReference>
<accession>A0A2K9ZCQ4</accession>
<evidence type="ECO:0000313" key="1">
    <source>
        <dbReference type="EMBL" id="AUW45998.1"/>
    </source>
</evidence>
<organism evidence="1 2">
    <name type="scientific">Rhizobium leguminosarum</name>
    <dbReference type="NCBI Taxonomy" id="384"/>
    <lineage>
        <taxon>Bacteria</taxon>
        <taxon>Pseudomonadati</taxon>
        <taxon>Pseudomonadota</taxon>
        <taxon>Alphaproteobacteria</taxon>
        <taxon>Hyphomicrobiales</taxon>
        <taxon>Rhizobiaceae</taxon>
        <taxon>Rhizobium/Agrobacterium group</taxon>
        <taxon>Rhizobium</taxon>
    </lineage>
</organism>
<dbReference type="AlphaFoldDB" id="A0A2K9ZCQ4"/>
<name>A0A2K9ZCQ4_RHILE</name>
<geneLocation type="plasmid" evidence="2">
    <name>prln1</name>
</geneLocation>
<keyword evidence="1" id="KW-0614">Plasmid</keyword>